<evidence type="ECO:0000313" key="4">
    <source>
        <dbReference type="EMBL" id="WOH04078.1"/>
    </source>
</evidence>
<feature type="compositionally biased region" description="Low complexity" evidence="3">
    <location>
        <begin position="315"/>
        <end position="332"/>
    </location>
</feature>
<reference evidence="4" key="1">
    <citation type="journal article" date="2016" name="Nat. Genet.">
        <title>A high-quality carrot genome assembly provides new insights into carotenoid accumulation and asterid genome evolution.</title>
        <authorList>
            <person name="Iorizzo M."/>
            <person name="Ellison S."/>
            <person name="Senalik D."/>
            <person name="Zeng P."/>
            <person name="Satapoomin P."/>
            <person name="Huang J."/>
            <person name="Bowman M."/>
            <person name="Iovene M."/>
            <person name="Sanseverino W."/>
            <person name="Cavagnaro P."/>
            <person name="Yildiz M."/>
            <person name="Macko-Podgorni A."/>
            <person name="Moranska E."/>
            <person name="Grzebelus E."/>
            <person name="Grzebelus D."/>
            <person name="Ashrafi H."/>
            <person name="Zheng Z."/>
            <person name="Cheng S."/>
            <person name="Spooner D."/>
            <person name="Van Deynze A."/>
            <person name="Simon P."/>
        </authorList>
    </citation>
    <scope>NUCLEOTIDE SEQUENCE</scope>
    <source>
        <tissue evidence="4">Leaf</tissue>
    </source>
</reference>
<name>A0AAF0XA48_DAUCS</name>
<evidence type="ECO:0000256" key="1">
    <source>
        <dbReference type="ARBA" id="ARBA00023054"/>
    </source>
</evidence>
<keyword evidence="5" id="KW-1185">Reference proteome</keyword>
<evidence type="ECO:0000256" key="2">
    <source>
        <dbReference type="SAM" id="Coils"/>
    </source>
</evidence>
<dbReference type="GO" id="GO:0072699">
    <property type="term" value="P:protein localization to cortical microtubule cytoskeleton"/>
    <property type="evidence" value="ECO:0007669"/>
    <property type="project" value="TreeGrafter"/>
</dbReference>
<dbReference type="InterPro" id="IPR040265">
    <property type="entry name" value="CHUP1/IPGA1-like"/>
</dbReference>
<evidence type="ECO:0000313" key="5">
    <source>
        <dbReference type="Proteomes" id="UP000077755"/>
    </source>
</evidence>
<dbReference type="AlphaFoldDB" id="A0AAF0XA48"/>
<dbReference type="Proteomes" id="UP000077755">
    <property type="component" value="Chromosome 6"/>
</dbReference>
<feature type="region of interest" description="Disordered" evidence="3">
    <location>
        <begin position="302"/>
        <end position="403"/>
    </location>
</feature>
<protein>
    <recommendedName>
        <fullName evidence="6">Protein CHUP1, chloroplastic</fullName>
    </recommendedName>
</protein>
<accession>A0AAF0XA48</accession>
<dbReference type="GO" id="GO:0055028">
    <property type="term" value="C:cortical microtubule"/>
    <property type="evidence" value="ECO:0007669"/>
    <property type="project" value="TreeGrafter"/>
</dbReference>
<organism evidence="4 5">
    <name type="scientific">Daucus carota subsp. sativus</name>
    <name type="common">Carrot</name>
    <dbReference type="NCBI Taxonomy" id="79200"/>
    <lineage>
        <taxon>Eukaryota</taxon>
        <taxon>Viridiplantae</taxon>
        <taxon>Streptophyta</taxon>
        <taxon>Embryophyta</taxon>
        <taxon>Tracheophyta</taxon>
        <taxon>Spermatophyta</taxon>
        <taxon>Magnoliopsida</taxon>
        <taxon>eudicotyledons</taxon>
        <taxon>Gunneridae</taxon>
        <taxon>Pentapetalae</taxon>
        <taxon>asterids</taxon>
        <taxon>campanulids</taxon>
        <taxon>Apiales</taxon>
        <taxon>Apiaceae</taxon>
        <taxon>Apioideae</taxon>
        <taxon>Scandiceae</taxon>
        <taxon>Daucinae</taxon>
        <taxon>Daucus</taxon>
        <taxon>Daucus sect. Daucus</taxon>
    </lineage>
</organism>
<feature type="coiled-coil region" evidence="2">
    <location>
        <begin position="43"/>
        <end position="133"/>
    </location>
</feature>
<evidence type="ECO:0000256" key="3">
    <source>
        <dbReference type="SAM" id="MobiDB-lite"/>
    </source>
</evidence>
<feature type="compositionally biased region" description="Polar residues" evidence="3">
    <location>
        <begin position="383"/>
        <end position="403"/>
    </location>
</feature>
<evidence type="ECO:0008006" key="6">
    <source>
        <dbReference type="Google" id="ProtNLM"/>
    </source>
</evidence>
<dbReference type="PANTHER" id="PTHR31342:SF4">
    <property type="entry name" value="ACTIN BINDING PROTEIN FAMILY"/>
    <property type="match status" value="1"/>
</dbReference>
<feature type="coiled-coil region" evidence="2">
    <location>
        <begin position="157"/>
        <end position="184"/>
    </location>
</feature>
<gene>
    <name evidence="4" type="ORF">DCAR_0623484</name>
</gene>
<sequence length="430" mass="49263">MVKNLKERERDLELQLLEYYGLKEQESSVMELQNRLKVNSMETKLYTLKIETLQADNKRLEAQVTDHARVVADLEVARSKLKKLKRELKLESEHNKKQILSLQQNIQPKVTKIKRLEEEVEELRKSNCSLQQENSDLGRRLDYAQILANSVLENDEPEALREENNKLKKQNEDLAKEIEQIHENQCNDVEELVYLRWINACLRHELRNYQPAIGETVARDLSKSLSPKSEEKAKQLILKYANKEDLSRRGTHEADLYMDQSTPCQASVLTDSDDSTHDRMIASKSSKKHVFGKLLKLIRGHSQLSSQEDIQTEENVPGRNSSVSSSGVSTPSDFQSYTRASSLSSSKPSLESTSRHTSEISSLPSLDHLKLPYMQRSKAEKTNAGSPVTYTKTGSNSEDVSEAQSQYQLNQELENQKIDLFKYAQVLKRK</sequence>
<feature type="compositionally biased region" description="Low complexity" evidence="3">
    <location>
        <begin position="341"/>
        <end position="352"/>
    </location>
</feature>
<keyword evidence="1 2" id="KW-0175">Coiled coil</keyword>
<dbReference type="EMBL" id="CP093348">
    <property type="protein sequence ID" value="WOH04078.1"/>
    <property type="molecule type" value="Genomic_DNA"/>
</dbReference>
<dbReference type="PANTHER" id="PTHR31342">
    <property type="entry name" value="PROTEIN CHUP1, CHLOROPLASTIC"/>
    <property type="match status" value="1"/>
</dbReference>
<reference evidence="4" key="2">
    <citation type="submission" date="2022-03" db="EMBL/GenBank/DDBJ databases">
        <title>Draft title - Genomic analysis of global carrot germplasm unveils the trajectory of domestication and the origin of high carotenoid orange carrot.</title>
        <authorList>
            <person name="Iorizzo M."/>
            <person name="Ellison S."/>
            <person name="Senalik D."/>
            <person name="Macko-Podgorni A."/>
            <person name="Grzebelus D."/>
            <person name="Bostan H."/>
            <person name="Rolling W."/>
            <person name="Curaba J."/>
            <person name="Simon P."/>
        </authorList>
    </citation>
    <scope>NUCLEOTIDE SEQUENCE</scope>
    <source>
        <tissue evidence="4">Leaf</tissue>
    </source>
</reference>
<proteinExistence type="predicted"/>